<dbReference type="GO" id="GO:0017057">
    <property type="term" value="F:6-phosphogluconolactonase activity"/>
    <property type="evidence" value="ECO:0007669"/>
    <property type="project" value="TreeGrafter"/>
</dbReference>
<gene>
    <name evidence="2" type="ORF">CBF31_04240</name>
</gene>
<dbReference type="EMBL" id="NGJY01000001">
    <property type="protein sequence ID" value="RSU05232.1"/>
    <property type="molecule type" value="Genomic_DNA"/>
</dbReference>
<dbReference type="Proteomes" id="UP000287101">
    <property type="component" value="Unassembled WGS sequence"/>
</dbReference>
<name>A0A430ADF9_9ENTE</name>
<dbReference type="AlphaFoldDB" id="A0A430ADF9"/>
<dbReference type="Pfam" id="PF10282">
    <property type="entry name" value="Lactonase"/>
    <property type="match status" value="1"/>
</dbReference>
<sequence length="342" mass="37723">MKETIFLGTYTRRESKGIYTIELDTATKQLTNLNTAISENGPTYLGLTADGYLLTVSAKEGQGGLVSYKLLEDGTYEEINRVTSEGASPCYVGIDNARRLAFGANYHKGELTSYHFDTDGVLTLVDTIQHIGNGPHENQDKAHAHYSDLTPDNRLVACDLGTDGVYTYDISAEGKLTEVACYKAQPGTGPRHITFHPNKKIAYLFGELANTVTTLAYDEVNGSFETLQTLSTLPDTFTEFSGGAAIRVSSDGKFLYVSNRGHNSIAIFKVLDDMTLDCVEIIPSEGDFPRDFTLNKTEDFLIVAHQNTDNLTLFERNKETGRLTLLQKDVYAPECVCTYLVK</sequence>
<keyword evidence="3" id="KW-1185">Reference proteome</keyword>
<dbReference type="OrthoDB" id="9790815at2"/>
<dbReference type="SUPFAM" id="SSF51004">
    <property type="entry name" value="C-terminal (heme d1) domain of cytochrome cd1-nitrite reductase"/>
    <property type="match status" value="1"/>
</dbReference>
<evidence type="ECO:0000313" key="2">
    <source>
        <dbReference type="EMBL" id="RSU05232.1"/>
    </source>
</evidence>
<comment type="similarity">
    <text evidence="1">Belongs to the cycloisomerase 2 family.</text>
</comment>
<accession>A0A430ADF9</accession>
<proteinExistence type="inferred from homology"/>
<protein>
    <recommendedName>
        <fullName evidence="4">6-phosphogluconolactonase</fullName>
    </recommendedName>
</protein>
<dbReference type="Gene3D" id="2.130.10.10">
    <property type="entry name" value="YVTN repeat-like/Quinoprotein amine dehydrogenase"/>
    <property type="match status" value="1"/>
</dbReference>
<dbReference type="RefSeq" id="WP_126831121.1">
    <property type="nucleotide sequence ID" value="NZ_CBCRYB010000003.1"/>
</dbReference>
<dbReference type="InterPro" id="IPR019405">
    <property type="entry name" value="Lactonase_7-beta_prop"/>
</dbReference>
<organism evidence="2 3">
    <name type="scientific">Vagococcus fessus</name>
    <dbReference type="NCBI Taxonomy" id="120370"/>
    <lineage>
        <taxon>Bacteria</taxon>
        <taxon>Bacillati</taxon>
        <taxon>Bacillota</taxon>
        <taxon>Bacilli</taxon>
        <taxon>Lactobacillales</taxon>
        <taxon>Enterococcaceae</taxon>
        <taxon>Vagococcus</taxon>
    </lineage>
</organism>
<evidence type="ECO:0000256" key="1">
    <source>
        <dbReference type="ARBA" id="ARBA00005564"/>
    </source>
</evidence>
<dbReference type="GO" id="GO:0005829">
    <property type="term" value="C:cytosol"/>
    <property type="evidence" value="ECO:0007669"/>
    <property type="project" value="TreeGrafter"/>
</dbReference>
<dbReference type="InterPro" id="IPR050282">
    <property type="entry name" value="Cycloisomerase_2"/>
</dbReference>
<comment type="caution">
    <text evidence="2">The sequence shown here is derived from an EMBL/GenBank/DDBJ whole genome shotgun (WGS) entry which is preliminary data.</text>
</comment>
<dbReference type="PANTHER" id="PTHR30344">
    <property type="entry name" value="6-PHOSPHOGLUCONOLACTONASE-RELATED"/>
    <property type="match status" value="1"/>
</dbReference>
<dbReference type="InterPro" id="IPR015943">
    <property type="entry name" value="WD40/YVTN_repeat-like_dom_sf"/>
</dbReference>
<dbReference type="PANTHER" id="PTHR30344:SF1">
    <property type="entry name" value="6-PHOSPHOGLUCONOLACTONASE"/>
    <property type="match status" value="1"/>
</dbReference>
<evidence type="ECO:0008006" key="4">
    <source>
        <dbReference type="Google" id="ProtNLM"/>
    </source>
</evidence>
<dbReference type="InterPro" id="IPR011048">
    <property type="entry name" value="Haem_d1_sf"/>
</dbReference>
<reference evidence="2 3" key="1">
    <citation type="submission" date="2017-05" db="EMBL/GenBank/DDBJ databases">
        <title>Vagococcus spp. assemblies.</title>
        <authorList>
            <person name="Gulvik C.A."/>
        </authorList>
    </citation>
    <scope>NUCLEOTIDE SEQUENCE [LARGE SCALE GENOMIC DNA]</scope>
    <source>
        <strain evidence="2 3">CCUG 41755</strain>
    </source>
</reference>
<evidence type="ECO:0000313" key="3">
    <source>
        <dbReference type="Proteomes" id="UP000287101"/>
    </source>
</evidence>